<evidence type="ECO:0000256" key="6">
    <source>
        <dbReference type="SAM" id="SignalP"/>
    </source>
</evidence>
<keyword evidence="6" id="KW-0732">Signal</keyword>
<dbReference type="PANTHER" id="PTHR10534">
    <property type="entry name" value="PYRIDOXAL KINASE"/>
    <property type="match status" value="1"/>
</dbReference>
<dbReference type="InterPro" id="IPR004625">
    <property type="entry name" value="PyrdxlKinase"/>
</dbReference>
<dbReference type="EMBL" id="MIQE01000009">
    <property type="protein sequence ID" value="OFA12170.1"/>
    <property type="molecule type" value="Genomic_DNA"/>
</dbReference>
<dbReference type="PANTHER" id="PTHR10534:SF2">
    <property type="entry name" value="PYRIDOXAL KINASE"/>
    <property type="match status" value="1"/>
</dbReference>
<dbReference type="GO" id="GO:0005829">
    <property type="term" value="C:cytosol"/>
    <property type="evidence" value="ECO:0007669"/>
    <property type="project" value="TreeGrafter"/>
</dbReference>
<feature type="signal peptide" evidence="6">
    <location>
        <begin position="1"/>
        <end position="20"/>
    </location>
</feature>
<name>A0A1E7XGC1_9LACO</name>
<dbReference type="InterPro" id="IPR013749">
    <property type="entry name" value="PM/HMP-P_kinase-1"/>
</dbReference>
<keyword evidence="2 8" id="KW-0808">Transferase</keyword>
<evidence type="ECO:0000256" key="4">
    <source>
        <dbReference type="ARBA" id="ARBA00022777"/>
    </source>
</evidence>
<dbReference type="Pfam" id="PF08543">
    <property type="entry name" value="Phos_pyr_kin"/>
    <property type="match status" value="1"/>
</dbReference>
<evidence type="ECO:0000256" key="2">
    <source>
        <dbReference type="ARBA" id="ARBA00022679"/>
    </source>
</evidence>
<feature type="domain" description="Pyridoxamine kinase/Phosphomethylpyrimidine kinase" evidence="7">
    <location>
        <begin position="33"/>
        <end position="261"/>
    </location>
</feature>
<dbReference type="AlphaFoldDB" id="A0A1E7XGC1"/>
<reference evidence="8 9" key="1">
    <citation type="submission" date="2016-09" db="EMBL/GenBank/DDBJ databases">
        <title>Genome Sequence of Lactobacillus sunkii Strain CG01.</title>
        <authorList>
            <person name="Poehlein A."/>
            <person name="Gabris C."/>
            <person name="Bengelsdorf F.R."/>
            <person name="Duerre P."/>
            <person name="Daniel R."/>
        </authorList>
    </citation>
    <scope>NUCLEOTIDE SEQUENCE [LARGE SCALE GENOMIC DNA]</scope>
    <source>
        <strain evidence="8 9">CG_D</strain>
    </source>
</reference>
<evidence type="ECO:0000256" key="1">
    <source>
        <dbReference type="ARBA" id="ARBA00012104"/>
    </source>
</evidence>
<dbReference type="GO" id="GO:0009443">
    <property type="term" value="P:pyridoxal 5'-phosphate salvage"/>
    <property type="evidence" value="ECO:0007669"/>
    <property type="project" value="InterPro"/>
</dbReference>
<dbReference type="Gene3D" id="3.40.1190.20">
    <property type="match status" value="1"/>
</dbReference>
<keyword evidence="4 8" id="KW-0418">Kinase</keyword>
<dbReference type="SUPFAM" id="SSF53613">
    <property type="entry name" value="Ribokinase-like"/>
    <property type="match status" value="1"/>
</dbReference>
<comment type="caution">
    <text evidence="8">The sequence shown here is derived from an EMBL/GenBank/DDBJ whole genome shotgun (WGS) entry which is preliminary data.</text>
</comment>
<evidence type="ECO:0000256" key="5">
    <source>
        <dbReference type="ARBA" id="ARBA00022840"/>
    </source>
</evidence>
<evidence type="ECO:0000256" key="3">
    <source>
        <dbReference type="ARBA" id="ARBA00022741"/>
    </source>
</evidence>
<dbReference type="GO" id="GO:0005524">
    <property type="term" value="F:ATP binding"/>
    <property type="evidence" value="ECO:0007669"/>
    <property type="project" value="UniProtKB-KW"/>
</dbReference>
<proteinExistence type="predicted"/>
<evidence type="ECO:0000313" key="9">
    <source>
        <dbReference type="Proteomes" id="UP000177010"/>
    </source>
</evidence>
<dbReference type="Proteomes" id="UP000177010">
    <property type="component" value="Unassembled WGS sequence"/>
</dbReference>
<keyword evidence="5" id="KW-0067">ATP-binding</keyword>
<gene>
    <name evidence="8" type="primary">pdxK_1</name>
    <name evidence="8" type="ORF">LASUN_07220</name>
</gene>
<dbReference type="GO" id="GO:0008478">
    <property type="term" value="F:pyridoxal kinase activity"/>
    <property type="evidence" value="ECO:0007669"/>
    <property type="project" value="UniProtKB-EC"/>
</dbReference>
<evidence type="ECO:0000259" key="7">
    <source>
        <dbReference type="Pfam" id="PF08543"/>
    </source>
</evidence>
<keyword evidence="3" id="KW-0547">Nucleotide-binding</keyword>
<dbReference type="InterPro" id="IPR029056">
    <property type="entry name" value="Ribokinase-like"/>
</dbReference>
<accession>A0A1E7XGC1</accession>
<dbReference type="STRING" id="481719.LASUN_07220"/>
<sequence>MFVICVIGRMIIINSSVLIAEDFSAVGRLSATAAIAVFSAFGSQTATLPTEVLSTQTEGFGKPATLNTDEWLQRATDHWNSLDDLNFTSGIIGYIGNSDTANFLHDYFSYLNLGELLIDPVMGDQGKMYEGFDDQYLATIQRLVKIATIITPNVTELSLLSGEKLASDASNEEIGQVIAKWRHDSHSHAKVIVTGVQRDGGIGCVYMNAGRLKWAGSPFISGHFYGTGDLFSALLIGYLNFDLDFDTAVQKAVIGVYDAVSLTTREPQSQRKFGLNLTRSLYNVAKFTLGQTGEEV</sequence>
<feature type="chain" id="PRO_5039296410" description="pyridoxal kinase" evidence="6">
    <location>
        <begin position="21"/>
        <end position="296"/>
    </location>
</feature>
<dbReference type="EC" id="2.7.1.35" evidence="1"/>
<evidence type="ECO:0000313" key="8">
    <source>
        <dbReference type="EMBL" id="OFA12170.1"/>
    </source>
</evidence>
<protein>
    <recommendedName>
        <fullName evidence="1">pyridoxal kinase</fullName>
        <ecNumber evidence="1">2.7.1.35</ecNumber>
    </recommendedName>
</protein>
<organism evidence="8 9">
    <name type="scientific">Lentilactobacillus sunkii</name>
    <dbReference type="NCBI Taxonomy" id="481719"/>
    <lineage>
        <taxon>Bacteria</taxon>
        <taxon>Bacillati</taxon>
        <taxon>Bacillota</taxon>
        <taxon>Bacilli</taxon>
        <taxon>Lactobacillales</taxon>
        <taxon>Lactobacillaceae</taxon>
        <taxon>Lentilactobacillus</taxon>
    </lineage>
</organism>